<evidence type="ECO:0000313" key="2">
    <source>
        <dbReference type="Proteomes" id="UP000792457"/>
    </source>
</evidence>
<dbReference type="AlphaFoldDB" id="A0A8K0P8P6"/>
<feature type="non-terminal residue" evidence="1">
    <location>
        <position position="145"/>
    </location>
</feature>
<proteinExistence type="predicted"/>
<evidence type="ECO:0000313" key="1">
    <source>
        <dbReference type="EMBL" id="KAG8240215.1"/>
    </source>
</evidence>
<organism evidence="1 2">
    <name type="scientific">Ladona fulva</name>
    <name type="common">Scarce chaser dragonfly</name>
    <name type="synonym">Libellula fulva</name>
    <dbReference type="NCBI Taxonomy" id="123851"/>
    <lineage>
        <taxon>Eukaryota</taxon>
        <taxon>Metazoa</taxon>
        <taxon>Ecdysozoa</taxon>
        <taxon>Arthropoda</taxon>
        <taxon>Hexapoda</taxon>
        <taxon>Insecta</taxon>
        <taxon>Pterygota</taxon>
        <taxon>Palaeoptera</taxon>
        <taxon>Odonata</taxon>
        <taxon>Epiprocta</taxon>
        <taxon>Anisoptera</taxon>
        <taxon>Libelluloidea</taxon>
        <taxon>Libellulidae</taxon>
        <taxon>Ladona</taxon>
    </lineage>
</organism>
<keyword evidence="2" id="KW-1185">Reference proteome</keyword>
<reference evidence="1" key="2">
    <citation type="submission" date="2017-10" db="EMBL/GenBank/DDBJ databases">
        <title>Ladona fulva Genome sequencing and assembly.</title>
        <authorList>
            <person name="Murali S."/>
            <person name="Richards S."/>
            <person name="Bandaranaike D."/>
            <person name="Bellair M."/>
            <person name="Blankenburg K."/>
            <person name="Chao H."/>
            <person name="Dinh H."/>
            <person name="Doddapaneni H."/>
            <person name="Dugan-Rocha S."/>
            <person name="Elkadiri S."/>
            <person name="Gnanaolivu R."/>
            <person name="Hernandez B."/>
            <person name="Skinner E."/>
            <person name="Javaid M."/>
            <person name="Lee S."/>
            <person name="Li M."/>
            <person name="Ming W."/>
            <person name="Munidasa M."/>
            <person name="Muniz J."/>
            <person name="Nguyen L."/>
            <person name="Hughes D."/>
            <person name="Osuji N."/>
            <person name="Pu L.-L."/>
            <person name="Puazo M."/>
            <person name="Qu C."/>
            <person name="Quiroz J."/>
            <person name="Raj R."/>
            <person name="Weissenberger G."/>
            <person name="Xin Y."/>
            <person name="Zou X."/>
            <person name="Han Y."/>
            <person name="Worley K."/>
            <person name="Muzny D."/>
            <person name="Gibbs R."/>
        </authorList>
    </citation>
    <scope>NUCLEOTIDE SEQUENCE</scope>
    <source>
        <strain evidence="1">Sampled in the wild</strain>
    </source>
</reference>
<accession>A0A8K0P8P6</accession>
<sequence length="145" mass="16966">MSQQRLAALVIAYSILKRRRKSEQKRSCWVKPWILRRSELGACSTLAKELRIEDTLQFRNFVRMSAQQLQFMVELLGPIIGKKDTKFRRAISVHDRVMVTLRFLASGDSYNSMQYLFRIPKCTIGRIVKEVSKAIFDVLKKRSLK</sequence>
<protein>
    <submittedName>
        <fullName evidence="1">Uncharacterized protein</fullName>
    </submittedName>
</protein>
<comment type="caution">
    <text evidence="1">The sequence shown here is derived from an EMBL/GenBank/DDBJ whole genome shotgun (WGS) entry which is preliminary data.</text>
</comment>
<dbReference type="EMBL" id="KZ312439">
    <property type="protein sequence ID" value="KAG8240215.1"/>
    <property type="molecule type" value="Genomic_DNA"/>
</dbReference>
<dbReference type="OrthoDB" id="8192237at2759"/>
<name>A0A8K0P8P6_LADFU</name>
<dbReference type="Proteomes" id="UP000792457">
    <property type="component" value="Unassembled WGS sequence"/>
</dbReference>
<reference evidence="1" key="1">
    <citation type="submission" date="2013-04" db="EMBL/GenBank/DDBJ databases">
        <authorList>
            <person name="Qu J."/>
            <person name="Murali S.C."/>
            <person name="Bandaranaike D."/>
            <person name="Bellair M."/>
            <person name="Blankenburg K."/>
            <person name="Chao H."/>
            <person name="Dinh H."/>
            <person name="Doddapaneni H."/>
            <person name="Downs B."/>
            <person name="Dugan-Rocha S."/>
            <person name="Elkadiri S."/>
            <person name="Gnanaolivu R.D."/>
            <person name="Hernandez B."/>
            <person name="Javaid M."/>
            <person name="Jayaseelan J.C."/>
            <person name="Lee S."/>
            <person name="Li M."/>
            <person name="Ming W."/>
            <person name="Munidasa M."/>
            <person name="Muniz J."/>
            <person name="Nguyen L."/>
            <person name="Ongeri F."/>
            <person name="Osuji N."/>
            <person name="Pu L.-L."/>
            <person name="Puazo M."/>
            <person name="Qu C."/>
            <person name="Quiroz J."/>
            <person name="Raj R."/>
            <person name="Weissenberger G."/>
            <person name="Xin Y."/>
            <person name="Zou X."/>
            <person name="Han Y."/>
            <person name="Richards S."/>
            <person name="Worley K."/>
            <person name="Muzny D."/>
            <person name="Gibbs R."/>
        </authorList>
    </citation>
    <scope>NUCLEOTIDE SEQUENCE</scope>
    <source>
        <strain evidence="1">Sampled in the wild</strain>
    </source>
</reference>
<gene>
    <name evidence="1" type="ORF">J437_LFUL004675</name>
</gene>